<evidence type="ECO:0000256" key="3">
    <source>
        <dbReference type="ARBA" id="ARBA00012388"/>
    </source>
</evidence>
<protein>
    <recommendedName>
        <fullName evidence="10">Terminal nucleotidyltransferase 4A</fullName>
        <ecNumber evidence="3">2.7.7.19</ecNumber>
    </recommendedName>
    <alternativeName>
        <fullName evidence="13">DNA polymerase sigma</fullName>
    </alternativeName>
    <alternativeName>
        <fullName evidence="12">Non-canonical poly(A) RNA polymerase PAPD7</fullName>
    </alternativeName>
    <alternativeName>
        <fullName evidence="11">PAP-associated domain-containing protein 7</fullName>
    </alternativeName>
    <alternativeName>
        <fullName evidence="15">TRAMP-like complex polyadenylate polymerase</fullName>
    </alternativeName>
    <alternativeName>
        <fullName evidence="14">Terminal guanylyltransferase</fullName>
    </alternativeName>
</protein>
<dbReference type="GO" id="GO:0003729">
    <property type="term" value="F:mRNA binding"/>
    <property type="evidence" value="ECO:0007669"/>
    <property type="project" value="TreeGrafter"/>
</dbReference>
<feature type="compositionally biased region" description="Low complexity" evidence="17">
    <location>
        <begin position="2112"/>
        <end position="2134"/>
    </location>
</feature>
<evidence type="ECO:0000256" key="16">
    <source>
        <dbReference type="SAM" id="Coils"/>
    </source>
</evidence>
<dbReference type="Proteomes" id="UP000324091">
    <property type="component" value="Chromosome 10"/>
</dbReference>
<feature type="compositionally biased region" description="Low complexity" evidence="17">
    <location>
        <begin position="960"/>
        <end position="972"/>
    </location>
</feature>
<dbReference type="GO" id="GO:0031499">
    <property type="term" value="C:TRAMP complex"/>
    <property type="evidence" value="ECO:0007669"/>
    <property type="project" value="TreeGrafter"/>
</dbReference>
<dbReference type="PANTHER" id="PTHR23092:SF24">
    <property type="entry name" value="TERMINAL NUCLEOTIDYLTRANSFERASE 4A"/>
    <property type="match status" value="1"/>
</dbReference>
<feature type="region of interest" description="Disordered" evidence="17">
    <location>
        <begin position="2087"/>
        <end position="2134"/>
    </location>
</feature>
<comment type="catalytic activity">
    <reaction evidence="7">
        <text>RNA(n) + ATP = RNA(n)-3'-adenine ribonucleotide + diphosphate</text>
        <dbReference type="Rhea" id="RHEA:11332"/>
        <dbReference type="Rhea" id="RHEA-COMP:14527"/>
        <dbReference type="Rhea" id="RHEA-COMP:17347"/>
        <dbReference type="ChEBI" id="CHEBI:30616"/>
        <dbReference type="ChEBI" id="CHEBI:33019"/>
        <dbReference type="ChEBI" id="CHEBI:140395"/>
        <dbReference type="ChEBI" id="CHEBI:173115"/>
        <dbReference type="EC" id="2.7.7.19"/>
    </reaction>
</comment>
<dbReference type="GO" id="GO:0043634">
    <property type="term" value="P:polyadenylation-dependent ncRNA catabolic process"/>
    <property type="evidence" value="ECO:0007669"/>
    <property type="project" value="TreeGrafter"/>
</dbReference>
<feature type="compositionally biased region" description="Polar residues" evidence="17">
    <location>
        <begin position="296"/>
        <end position="307"/>
    </location>
</feature>
<feature type="compositionally biased region" description="Basic and acidic residues" evidence="17">
    <location>
        <begin position="707"/>
        <end position="719"/>
    </location>
</feature>
<dbReference type="Gene3D" id="3.30.460.10">
    <property type="entry name" value="Beta Polymerase, domain 2"/>
    <property type="match status" value="1"/>
</dbReference>
<feature type="compositionally biased region" description="Basic residues" evidence="17">
    <location>
        <begin position="1677"/>
        <end position="1700"/>
    </location>
</feature>
<feature type="compositionally biased region" description="Basic and acidic residues" evidence="17">
    <location>
        <begin position="809"/>
        <end position="830"/>
    </location>
</feature>
<feature type="compositionally biased region" description="Polar residues" evidence="17">
    <location>
        <begin position="940"/>
        <end position="959"/>
    </location>
</feature>
<keyword evidence="4" id="KW-0808">Transferase</keyword>
<evidence type="ECO:0000256" key="2">
    <source>
        <dbReference type="ARBA" id="ARBA00008593"/>
    </source>
</evidence>
<feature type="compositionally biased region" description="Low complexity" evidence="17">
    <location>
        <begin position="1597"/>
        <end position="1618"/>
    </location>
</feature>
<feature type="region of interest" description="Disordered" evidence="17">
    <location>
        <begin position="1571"/>
        <end position="1622"/>
    </location>
</feature>
<feature type="region of interest" description="Disordered" evidence="17">
    <location>
        <begin position="804"/>
        <end position="877"/>
    </location>
</feature>
<feature type="compositionally biased region" description="Polar residues" evidence="17">
    <location>
        <begin position="2267"/>
        <end position="2280"/>
    </location>
</feature>
<feature type="compositionally biased region" description="Basic and acidic residues" evidence="17">
    <location>
        <begin position="273"/>
        <end position="282"/>
    </location>
</feature>
<dbReference type="InterPro" id="IPR043519">
    <property type="entry name" value="NT_sf"/>
</dbReference>
<feature type="compositionally biased region" description="Polar residues" evidence="17">
    <location>
        <begin position="652"/>
        <end position="666"/>
    </location>
</feature>
<feature type="region of interest" description="Disordered" evidence="17">
    <location>
        <begin position="573"/>
        <end position="595"/>
    </location>
</feature>
<evidence type="ECO:0000256" key="10">
    <source>
        <dbReference type="ARBA" id="ARBA00067213"/>
    </source>
</evidence>
<accession>A0A5C6PKJ3</accession>
<comment type="function">
    <text evidence="8">Terminal nucleotidyltransferase that catalyzes preferentially the transfer of ATP and GTP on RNA 3' poly(A) tail creating a heterogeneous 3' poly(A) tail leading to mRNAs stabilization by protecting mRNAs from active deadenylation. Also functions as a catalytic subunit of a TRAMP-like complex which has a poly(A) RNA polymerase activity and is involved in a post-transcriptional quality control mechanism. Polyadenylation with short oligo(A) tails is required for the degradative activity of the exosome on several of its nuclear RNA substrates. Has no terminal uridylyltransferase activity, and does not play a role in replication-dependent histone mRNA degradation via uridylation.</text>
</comment>
<dbReference type="SUPFAM" id="SSF81631">
    <property type="entry name" value="PAP/OAS1 substrate-binding domain"/>
    <property type="match status" value="1"/>
</dbReference>
<evidence type="ECO:0000256" key="6">
    <source>
        <dbReference type="ARBA" id="ARBA00022842"/>
    </source>
</evidence>
<feature type="compositionally biased region" description="Polar residues" evidence="17">
    <location>
        <begin position="728"/>
        <end position="751"/>
    </location>
</feature>
<feature type="compositionally biased region" description="Basic and acidic residues" evidence="17">
    <location>
        <begin position="579"/>
        <end position="588"/>
    </location>
</feature>
<dbReference type="GO" id="GO:1905870">
    <property type="term" value="P:positive regulation of 3'-UTR-mediated mRNA stabilization"/>
    <property type="evidence" value="ECO:0007669"/>
    <property type="project" value="UniProtKB-ARBA"/>
</dbReference>
<evidence type="ECO:0000256" key="13">
    <source>
        <dbReference type="ARBA" id="ARBA00080076"/>
    </source>
</evidence>
<comment type="subunit">
    <text evidence="9">Component of a nuclear TRAMP-like complex, an ATP-dependent exosome regulatory complex consisting of a helicase (MTREX), an oligadenylate polymerase (TENT4B or TENT4A), and a substrate specific RNA-binding factor (ZCCHC7 or ZCCHC8). Several TRAMP-like complexes exist with specific compositions and are associated with nuclear, or nucleolar RNA exosomes.</text>
</comment>
<feature type="domain" description="Poly(A) RNA polymerase mitochondrial-like central palm" evidence="19">
    <location>
        <begin position="1743"/>
        <end position="1874"/>
    </location>
</feature>
<gene>
    <name evidence="21" type="ORF">D4764_10G0005210</name>
</gene>
<comment type="cofactor">
    <cofactor evidence="1">
        <name>Mn(2+)</name>
        <dbReference type="ChEBI" id="CHEBI:29035"/>
    </cofactor>
</comment>
<evidence type="ECO:0000256" key="5">
    <source>
        <dbReference type="ARBA" id="ARBA00022723"/>
    </source>
</evidence>
<dbReference type="GO" id="GO:0031123">
    <property type="term" value="P:RNA 3'-end processing"/>
    <property type="evidence" value="ECO:0007669"/>
    <property type="project" value="TreeGrafter"/>
</dbReference>
<dbReference type="FunFam" id="1.10.1410.10:FF:000003">
    <property type="entry name" value="non-canonical poly(A) RNA polymerase PAPD7"/>
    <property type="match status" value="1"/>
</dbReference>
<keyword evidence="5" id="KW-0479">Metal-binding</keyword>
<dbReference type="GO" id="GO:1990817">
    <property type="term" value="F:poly(A) RNA polymerase activity"/>
    <property type="evidence" value="ECO:0007669"/>
    <property type="project" value="UniProtKB-EC"/>
</dbReference>
<feature type="region of interest" description="Disordered" evidence="17">
    <location>
        <begin position="1081"/>
        <end position="1148"/>
    </location>
</feature>
<comment type="caution">
    <text evidence="21">The sequence shown here is derived from an EMBL/GenBank/DDBJ whole genome shotgun (WGS) entry which is preliminary data.</text>
</comment>
<evidence type="ECO:0000313" key="22">
    <source>
        <dbReference type="Proteomes" id="UP000324091"/>
    </source>
</evidence>
<dbReference type="FunFam" id="3.30.460.10:FF:000006">
    <property type="entry name" value="non-canonical poly(A) RNA polymerase PAPD5"/>
    <property type="match status" value="1"/>
</dbReference>
<dbReference type="EMBL" id="RHFK02000002">
    <property type="protein sequence ID" value="TWW79491.1"/>
    <property type="molecule type" value="Genomic_DNA"/>
</dbReference>
<dbReference type="GO" id="GO:0060212">
    <property type="term" value="P:negative regulation of nuclear-transcribed mRNA poly(A) tail shortening"/>
    <property type="evidence" value="ECO:0007669"/>
    <property type="project" value="UniProtKB-ARBA"/>
</dbReference>
<dbReference type="Pfam" id="PF22600">
    <property type="entry name" value="MTPAP-like_central"/>
    <property type="match status" value="1"/>
</dbReference>
<dbReference type="Pfam" id="PF25817">
    <property type="entry name" value="ICE1_C"/>
    <property type="match status" value="1"/>
</dbReference>
<dbReference type="PANTHER" id="PTHR23092">
    <property type="entry name" value="POLY(A) RNA POLYMERASE"/>
    <property type="match status" value="1"/>
</dbReference>
<organism evidence="21 22">
    <name type="scientific">Takifugu flavidus</name>
    <name type="common">sansaifugu</name>
    <dbReference type="NCBI Taxonomy" id="433684"/>
    <lineage>
        <taxon>Eukaryota</taxon>
        <taxon>Metazoa</taxon>
        <taxon>Chordata</taxon>
        <taxon>Craniata</taxon>
        <taxon>Vertebrata</taxon>
        <taxon>Euteleostomi</taxon>
        <taxon>Actinopterygii</taxon>
        <taxon>Neopterygii</taxon>
        <taxon>Teleostei</taxon>
        <taxon>Neoteleostei</taxon>
        <taxon>Acanthomorphata</taxon>
        <taxon>Eupercaria</taxon>
        <taxon>Tetraodontiformes</taxon>
        <taxon>Tetradontoidea</taxon>
        <taxon>Tetraodontidae</taxon>
        <taxon>Takifugu</taxon>
    </lineage>
</organism>
<evidence type="ECO:0000259" key="19">
    <source>
        <dbReference type="Pfam" id="PF22600"/>
    </source>
</evidence>
<feature type="region of interest" description="Disordered" evidence="17">
    <location>
        <begin position="1669"/>
        <end position="1700"/>
    </location>
</feature>
<feature type="region of interest" description="Disordered" evidence="17">
    <location>
        <begin position="932"/>
        <end position="1014"/>
    </location>
</feature>
<feature type="coiled-coil region" evidence="16">
    <location>
        <begin position="52"/>
        <end position="235"/>
    </location>
</feature>
<feature type="compositionally biased region" description="Low complexity" evidence="17">
    <location>
        <begin position="1002"/>
        <end position="1011"/>
    </location>
</feature>
<feature type="compositionally biased region" description="Basic and acidic residues" evidence="17">
    <location>
        <begin position="1580"/>
        <end position="1591"/>
    </location>
</feature>
<feature type="compositionally biased region" description="Polar residues" evidence="17">
    <location>
        <begin position="332"/>
        <end position="344"/>
    </location>
</feature>
<dbReference type="EC" id="2.7.7.19" evidence="3"/>
<evidence type="ECO:0000256" key="8">
    <source>
        <dbReference type="ARBA" id="ARBA00054414"/>
    </source>
</evidence>
<feature type="region of interest" description="Disordered" evidence="17">
    <location>
        <begin position="271"/>
        <end position="366"/>
    </location>
</feature>
<keyword evidence="6" id="KW-0460">Magnesium</keyword>
<proteinExistence type="inferred from homology"/>
<name>A0A5C6PKJ3_9TELE</name>
<keyword evidence="22" id="KW-1185">Reference proteome</keyword>
<keyword evidence="16" id="KW-0175">Coiled coil</keyword>
<dbReference type="GO" id="GO:0005730">
    <property type="term" value="C:nucleolus"/>
    <property type="evidence" value="ECO:0007669"/>
    <property type="project" value="TreeGrafter"/>
</dbReference>
<dbReference type="GO" id="GO:0070568">
    <property type="term" value="F:guanylyltransferase activity"/>
    <property type="evidence" value="ECO:0007669"/>
    <property type="project" value="UniProtKB-ARBA"/>
</dbReference>
<feature type="domain" description="Little elongation complex subunit 1 C-terminal" evidence="20">
    <location>
        <begin position="1301"/>
        <end position="1491"/>
    </location>
</feature>
<reference evidence="21 22" key="1">
    <citation type="submission" date="2019-04" db="EMBL/GenBank/DDBJ databases">
        <title>Chromosome genome assembly for Takifugu flavidus.</title>
        <authorList>
            <person name="Xiao S."/>
        </authorList>
    </citation>
    <scope>NUCLEOTIDE SEQUENCE [LARGE SCALE GENOMIC DNA]</scope>
    <source>
        <strain evidence="21">HTHZ2018</strain>
        <tissue evidence="21">Muscle</tissue>
    </source>
</reference>
<dbReference type="Pfam" id="PF03828">
    <property type="entry name" value="PAP_assoc"/>
    <property type="match status" value="1"/>
</dbReference>
<comment type="similarity">
    <text evidence="2">Belongs to the DNA polymerase type-B-like family.</text>
</comment>
<evidence type="ECO:0000256" key="11">
    <source>
        <dbReference type="ARBA" id="ARBA00076412"/>
    </source>
</evidence>
<feature type="region of interest" description="Disordered" evidence="17">
    <location>
        <begin position="2247"/>
        <end position="2322"/>
    </location>
</feature>
<feature type="domain" description="PAP-associated" evidence="18">
    <location>
        <begin position="1931"/>
        <end position="1991"/>
    </location>
</feature>
<evidence type="ECO:0000256" key="15">
    <source>
        <dbReference type="ARBA" id="ARBA00083848"/>
    </source>
</evidence>
<dbReference type="CDD" id="cd05402">
    <property type="entry name" value="NT_PAP_TUTase"/>
    <property type="match status" value="1"/>
</dbReference>
<dbReference type="InterPro" id="IPR002058">
    <property type="entry name" value="PAP_assoc"/>
</dbReference>
<evidence type="ECO:0000259" key="20">
    <source>
        <dbReference type="Pfam" id="PF25817"/>
    </source>
</evidence>
<dbReference type="InterPro" id="IPR057881">
    <property type="entry name" value="ICE1_C"/>
</dbReference>
<dbReference type="GO" id="GO:0046872">
    <property type="term" value="F:metal ion binding"/>
    <property type="evidence" value="ECO:0007669"/>
    <property type="project" value="UniProtKB-KW"/>
</dbReference>
<evidence type="ECO:0000256" key="1">
    <source>
        <dbReference type="ARBA" id="ARBA00001936"/>
    </source>
</evidence>
<evidence type="ECO:0000256" key="4">
    <source>
        <dbReference type="ARBA" id="ARBA00022679"/>
    </source>
</evidence>
<evidence type="ECO:0000256" key="9">
    <source>
        <dbReference type="ARBA" id="ARBA00063831"/>
    </source>
</evidence>
<evidence type="ECO:0000313" key="21">
    <source>
        <dbReference type="EMBL" id="TWW79491.1"/>
    </source>
</evidence>
<evidence type="ECO:0000259" key="18">
    <source>
        <dbReference type="Pfam" id="PF03828"/>
    </source>
</evidence>
<evidence type="ECO:0000256" key="17">
    <source>
        <dbReference type="SAM" id="MobiDB-lite"/>
    </source>
</evidence>
<feature type="region of interest" description="Disordered" evidence="17">
    <location>
        <begin position="652"/>
        <end position="751"/>
    </location>
</feature>
<dbReference type="InterPro" id="IPR054708">
    <property type="entry name" value="MTPAP-like_central"/>
</dbReference>
<dbReference type="InterPro" id="IPR045862">
    <property type="entry name" value="Trf4-like"/>
</dbReference>
<feature type="compositionally biased region" description="Basic and acidic residues" evidence="17">
    <location>
        <begin position="679"/>
        <end position="691"/>
    </location>
</feature>
<evidence type="ECO:0000256" key="14">
    <source>
        <dbReference type="ARBA" id="ARBA00082009"/>
    </source>
</evidence>
<feature type="compositionally biased region" description="Polar residues" evidence="17">
    <location>
        <begin position="974"/>
        <end position="983"/>
    </location>
</feature>
<evidence type="ECO:0000256" key="12">
    <source>
        <dbReference type="ARBA" id="ARBA00076531"/>
    </source>
</evidence>
<feature type="compositionally biased region" description="Basic residues" evidence="17">
    <location>
        <begin position="347"/>
        <end position="359"/>
    </location>
</feature>
<sequence>MMPGDTQSSALPIAADATVGTCQNCAVLHQNLNEYVSSFLALKQKIAVSDDSIRLQQTLEELQIRLVTLEKKTADYESLQAELEEKQDALKTYTQMSEEFGKLKQENGRTLTEKQILEDQLKDAKELTETQSLENAKLMREKAVVENDLLKTQTLLKKSQEQADQVEKLKEENANIINTKSRLETKVTQLEDSICKQNNQIAQLSKEKNQLERKIDDLQVRLIKLEKEKRKEYKSTSTQAVAPKEPKVDKEKIRMLLEGLWACVETQQQDSENQLHFRESRPKQIRLPSPQHEQRSSLSYTSPSATHTSRETCSFPAHSDPTLTRINPPGSTPTSHQAHLPSQSAKKEKHSPKKEHKNKQPLEDFINSPFSLEDVMTLFKPMPSCISPLQDLEAEIESMEIDKGEKENHLLPASTSISPQKKESVVITLESKCENSPAAPIPESSDLLVATTQSKEQNSSGNVSIDVEANEMSGITITNGNHSTDEEMHHDMQTEQESAALDVSPSLSSSTSDKMGLCKVLSAEKSQQTPKTPPELCEPEDASVILEDDQSEFVPKMDISLSAQNVDKTAIVVGGESPKGNDKTEQKGDALSGTPNCSLSAVTEMREAVNEEQTSHLDSGLRVGSRDFSVLKAQEDECLDTDADMQNMVPAMSSNSDGKQTASKTIAEQRLGNVPMTQKEGRKEEDGKDAGETSCTVTFRSESPVDAELKVKDGEKESVQGKLETLSKAETSVAESLEDSSASPGSQETETINCKSLKDSTHSICRRLSPVCLFPTVTVQGLEGQPSSENHQIAVSISPHKNTLWSESNCKEDGNAQKATLKDSPQETKSKSRRKKCRSSTVSPAPSVMTRAATKNKESKKGRNSTEGVEKQCPQIVGEEDPDAVADLASAQAEYLGMVHSDMGPPLPRLLTPLTTPPKVGKSIHPRQAIGKLSFPSPMEGTSSPSTPTQSNGTPTGQQPSSSSLNSPLHPNGVPSSPLQFGSATPKHAVPVPGRLPLTAMSSPSSSSSPSQENSMRILDTMYPELSAHGRTLSILRGNVSLGICSSASGTSPVASISQVSCFKTVNSTSTAFTKADARGTKRHIDPFPEPTNSKCVRVGDGSDAATRKQAPSSSSDEDTASPLTSKLNQLAHGTATTSADDREHSEEKLIEGALQKIEQQCFDLLPVIQSHLYVGNKPKKPVLRSEEIEVISEVCQNSLPKADGLICAILNKLKTGRRELDTNCIQALCRVYTGICRQRNDWEKARVLAYSILTEDFPDAAKLILFMVTTWPGLLTHRSSLCQAIHAVTKLKAEKRLLSCLSAFLGWEKNPPCDIDQLISKTLSDIQSGSDLSFTKHSRYGDDLGAAAWERVLTLHLLCSHKKWKWTYEHVLGNKLWPLMNAWVAQPRDKQSPISDATVATVLRLIGRLSQLGIREQLASSVLTVANVINTFGRHASAEGVPWKVQLSAIYCIHDLSPTNPKEALGAMAEWRGETTGIVPPAVTSCINQLASVCRQGLSINSAPMDPGTAWIQPEQKGPANSLWMHIWETSQGFGANSGIDNHIHHQRNFVAQNGNSADSNGEYCKNVATPSGGVFGRLPERESGGDRGSVRRKGSLSPSSSSLDSEAESSSPSGSSLQIDNLNVAEEASRFLHYSERELNENNLRRQHVPPSFHGAQQHCRSMQQSFGHTPAGMKHQHGYKQHHHHHHHQSHSSGRRRHLNRANTFHGINPLLSFVSNGLYLDSSCSLWKTRRYSPGINGLHEEIMDFFNFISPRPEEEAMRRDVVNRIERVIKDLWPTARVEIFGSFSTGLYLPTSDIDLVVFGKWDHPPLQELEQALKKRNVAGPYPIKVLDKATVPIIKLTDHETEVKVDISFNVETAVKAAQFIKSYLKKYTVLPPLIFVLKQFLLQRDLNEVFTGGIGSYSLILMAISFLQLHPRIDTRRTNINLGFLLIEFFELYGRDFNYMKTGIRVKNGGAYLSKEDMLKAMGSGNRPSMLCIEDPIQPGNDVGRSSYGILQVKQVFDFAYMVLSHGVSPLARAYPNKEYDSTLGRIIKVSPEVLAYRDWTIKKWGTKQNTKLESLDIETCEKDLAKLVLVSVEDQRDTPSPLSADSPSPSPVFLTSPQHHSSSSSACSLSSSGSDIESESPSNSAVHLHPLTLASVHSVIQMAADPRVAHPTGFIHNTPQVQLALPEGLTIPSLSECQFYRENLPSISVVHSHITQTAHVSQHTSSTSPLPSPLHHIQHPQVGGQQSHIYAMRSNSHGSLEPSKFSFKHNQGAGLQGQNHSQGNFSPQRRFNPPGHNPVPGLKNQQQYNRQTWRRRKRSSLPALNHMTGAT</sequence>
<dbReference type="SUPFAM" id="SSF81301">
    <property type="entry name" value="Nucleotidyltransferase"/>
    <property type="match status" value="1"/>
</dbReference>
<dbReference type="Gene3D" id="1.10.1410.10">
    <property type="match status" value="1"/>
</dbReference>
<evidence type="ECO:0000256" key="7">
    <source>
        <dbReference type="ARBA" id="ARBA00048830"/>
    </source>
</evidence>